<keyword evidence="1" id="KW-1133">Transmembrane helix</keyword>
<feature type="transmembrane region" description="Helical" evidence="1">
    <location>
        <begin position="985"/>
        <end position="1012"/>
    </location>
</feature>
<feature type="transmembrane region" description="Helical" evidence="1">
    <location>
        <begin position="15"/>
        <end position="33"/>
    </location>
</feature>
<feature type="transmembrane region" description="Helical" evidence="1">
    <location>
        <begin position="432"/>
        <end position="453"/>
    </location>
</feature>
<keyword evidence="1" id="KW-0812">Transmembrane</keyword>
<dbReference type="PANTHER" id="PTHR32063:SF18">
    <property type="entry name" value="CATION EFFLUX SYSTEM PROTEIN"/>
    <property type="match status" value="1"/>
</dbReference>
<feature type="transmembrane region" description="Helical" evidence="1">
    <location>
        <begin position="893"/>
        <end position="921"/>
    </location>
</feature>
<dbReference type="EMBL" id="SACN01000003">
    <property type="protein sequence ID" value="RVT90148.1"/>
    <property type="molecule type" value="Genomic_DNA"/>
</dbReference>
<sequence>MKGPNLSDWAIRHAASVRFILALSVLVGLVSFLELSRQEDPSYTVKNMIITVAWPGADAATVVNMIAEPVEDAILSLPDIEYVKSDAQPERITFNVKIRDDVSPSRVAQIWGQARQRVGDIRGRLPETIKGPSFDDDVGKTYGNIYAITGEGFPLEDLRPYARRLRSAIRMLPDAGRVEFAGFPEERVYIDYDPARLAALGVDPAMVSTAVRDAVAINPTGSIVVGPERIRLVLGQVAGSLSALREIPLAQAPGSLTLGDVAVISKQLTDPPTFQMRVNRAPAIGVLVNLRDGGDSNRLGQDIGRIVAQEQRNAPLGVRFVNVADQPAIVKHAIGEFLRSLLEAVVIVLAVSFFSLGTRAGLVVALCIPIVFALTFAAMYGLSIPLHRVSLGALIIALGLLVDDAIIVIEQIETSLRAGMGRLQAVISSYPLTAQPMLVGTLITAIGFLPIALAQSSSGEYARAIFEVVAIALGSSWIVAVIVTPLFANRLLANDGHAGAESKPVYATPFYGRARATVAWVIENWRIVVAGTALLVFLSALLFATIVPKQFFPASDRLELIVDLKMAKDGDWRNTSKVTARLEQLLVQNKDVASTAAYIGGTSPRFYLSLENQPPSPAFAQIVVKTRDHAARDRTIKWLRSTLNSSFPEVRGRVSRLELGPAVGQPIKIRVSGEDFDSIKTAADQVEAMMRADPRARDVNQDFGEPAKTVRINLDMEKARALGISRSSVQQALSSQLSGMAVAASPAGRDPMAIVARGEEVGRSGMVRLENVLVPTPSGASVPLLQVAQLTPGFEAVELHRRSGRPTITVQADVADIQPVDLLSSWTPRLETIRAQAAGRADIIVGGVVEDSKKSQLSVFKQVFAALVLILILLIMQVGSVKKLIIVLSTGPLALIGVAMILSLFQIPFGFVALLGALALFGMVSRNAVILLAQIDSLVADGFAMFDAIVEAAIMRFRPIILTTLAATLGMIPLTRSVFWGPMAWTIMGGLIIGTAVTLLFVPAIYAGIFAVRRSADGSTAHA</sequence>
<dbReference type="PRINTS" id="PR00702">
    <property type="entry name" value="ACRIFLAVINRP"/>
</dbReference>
<dbReference type="SUPFAM" id="SSF82714">
    <property type="entry name" value="Multidrug efflux transporter AcrB TolC docking domain, DN and DC subdomains"/>
    <property type="match status" value="2"/>
</dbReference>
<dbReference type="Pfam" id="PF00873">
    <property type="entry name" value="ACR_tran"/>
    <property type="match status" value="1"/>
</dbReference>
<dbReference type="AlphaFoldDB" id="A0A437LXK1"/>
<dbReference type="Proteomes" id="UP000282971">
    <property type="component" value="Unassembled WGS sequence"/>
</dbReference>
<dbReference type="GO" id="GO:0042910">
    <property type="term" value="F:xenobiotic transmembrane transporter activity"/>
    <property type="evidence" value="ECO:0007669"/>
    <property type="project" value="TreeGrafter"/>
</dbReference>
<feature type="transmembrane region" description="Helical" evidence="1">
    <location>
        <begin position="337"/>
        <end position="356"/>
    </location>
</feature>
<evidence type="ECO:0000313" key="2">
    <source>
        <dbReference type="EMBL" id="RVT90148.1"/>
    </source>
</evidence>
<dbReference type="GO" id="GO:0005886">
    <property type="term" value="C:plasma membrane"/>
    <property type="evidence" value="ECO:0007669"/>
    <property type="project" value="TreeGrafter"/>
</dbReference>
<dbReference type="InterPro" id="IPR027463">
    <property type="entry name" value="AcrB_DN_DC_subdom"/>
</dbReference>
<dbReference type="InterPro" id="IPR001036">
    <property type="entry name" value="Acrflvin-R"/>
</dbReference>
<dbReference type="Gene3D" id="3.30.2090.10">
    <property type="entry name" value="Multidrug efflux transporter AcrB TolC docking domain, DN and DC subdomains"/>
    <property type="match status" value="2"/>
</dbReference>
<organism evidence="2 3">
    <name type="scientific">Sphingomonas crocodyli</name>
    <dbReference type="NCBI Taxonomy" id="1979270"/>
    <lineage>
        <taxon>Bacteria</taxon>
        <taxon>Pseudomonadati</taxon>
        <taxon>Pseudomonadota</taxon>
        <taxon>Alphaproteobacteria</taxon>
        <taxon>Sphingomonadales</taxon>
        <taxon>Sphingomonadaceae</taxon>
        <taxon>Sphingomonas</taxon>
    </lineage>
</organism>
<dbReference type="Gene3D" id="3.30.70.1430">
    <property type="entry name" value="Multidrug efflux transporter AcrB pore domain"/>
    <property type="match status" value="2"/>
</dbReference>
<dbReference type="OrthoDB" id="9798415at2"/>
<proteinExistence type="predicted"/>
<dbReference type="PANTHER" id="PTHR32063">
    <property type="match status" value="1"/>
</dbReference>
<feature type="transmembrane region" description="Helical" evidence="1">
    <location>
        <begin position="527"/>
        <end position="547"/>
    </location>
</feature>
<comment type="caution">
    <text evidence="2">The sequence shown here is derived from an EMBL/GenBank/DDBJ whole genome shotgun (WGS) entry which is preliminary data.</text>
</comment>
<dbReference type="Gene3D" id="1.20.1640.10">
    <property type="entry name" value="Multidrug efflux transporter AcrB transmembrane domain"/>
    <property type="match status" value="2"/>
</dbReference>
<dbReference type="SUPFAM" id="SSF82866">
    <property type="entry name" value="Multidrug efflux transporter AcrB transmembrane domain"/>
    <property type="match status" value="2"/>
</dbReference>
<evidence type="ECO:0000256" key="1">
    <source>
        <dbReference type="SAM" id="Phobius"/>
    </source>
</evidence>
<feature type="transmembrane region" description="Helical" evidence="1">
    <location>
        <begin position="389"/>
        <end position="412"/>
    </location>
</feature>
<keyword evidence="3" id="KW-1185">Reference proteome</keyword>
<feature type="transmembrane region" description="Helical" evidence="1">
    <location>
        <begin position="362"/>
        <end position="382"/>
    </location>
</feature>
<reference evidence="2 3" key="1">
    <citation type="submission" date="2019-01" db="EMBL/GenBank/DDBJ databases">
        <authorList>
            <person name="Chen W.-M."/>
        </authorList>
    </citation>
    <scope>NUCLEOTIDE SEQUENCE [LARGE SCALE GENOMIC DNA]</scope>
    <source>
        <strain evidence="2 3">CCP-7</strain>
    </source>
</reference>
<feature type="transmembrane region" description="Helical" evidence="1">
    <location>
        <begin position="960"/>
        <end position="979"/>
    </location>
</feature>
<protein>
    <submittedName>
        <fullName evidence="2">Efflux RND transporter permease subunit</fullName>
    </submittedName>
</protein>
<feature type="transmembrane region" description="Helical" evidence="1">
    <location>
        <begin position="863"/>
        <end position="881"/>
    </location>
</feature>
<dbReference type="Gene3D" id="3.30.70.1320">
    <property type="entry name" value="Multidrug efflux transporter AcrB pore domain like"/>
    <property type="match status" value="1"/>
</dbReference>
<evidence type="ECO:0000313" key="3">
    <source>
        <dbReference type="Proteomes" id="UP000282971"/>
    </source>
</evidence>
<gene>
    <name evidence="2" type="ORF">EOD43_17730</name>
</gene>
<dbReference type="SUPFAM" id="SSF82693">
    <property type="entry name" value="Multidrug efflux transporter AcrB pore domain, PN1, PN2, PC1 and PC2 subdomains"/>
    <property type="match status" value="2"/>
</dbReference>
<feature type="transmembrane region" description="Helical" evidence="1">
    <location>
        <begin position="465"/>
        <end position="488"/>
    </location>
</feature>
<dbReference type="RefSeq" id="WP_127745399.1">
    <property type="nucleotide sequence ID" value="NZ_SACN01000003.1"/>
</dbReference>
<dbReference type="Gene3D" id="3.30.70.1440">
    <property type="entry name" value="Multidrug efflux transporter AcrB pore domain"/>
    <property type="match status" value="1"/>
</dbReference>
<accession>A0A437LXK1</accession>
<name>A0A437LXK1_9SPHN</name>
<keyword evidence="1" id="KW-0472">Membrane</keyword>